<keyword evidence="3" id="KW-1185">Reference proteome</keyword>
<dbReference type="InterPro" id="IPR036866">
    <property type="entry name" value="RibonucZ/Hydroxyglut_hydro"/>
</dbReference>
<evidence type="ECO:0000313" key="2">
    <source>
        <dbReference type="EMBL" id="KAG0589984.1"/>
    </source>
</evidence>
<protein>
    <recommendedName>
        <fullName evidence="1">Metallo-beta-lactamase domain-containing protein</fullName>
    </recommendedName>
</protein>
<dbReference type="PANTHER" id="PTHR42663">
    <property type="entry name" value="HYDROLASE C777.06C-RELATED-RELATED"/>
    <property type="match status" value="1"/>
</dbReference>
<dbReference type="Gene3D" id="3.60.15.10">
    <property type="entry name" value="Ribonuclease Z/Hydroxyacylglutathione hydrolase-like"/>
    <property type="match status" value="1"/>
</dbReference>
<dbReference type="Proteomes" id="UP000822688">
    <property type="component" value="Chromosome 1"/>
</dbReference>
<dbReference type="PANTHER" id="PTHR42663:SF6">
    <property type="entry name" value="HYDROLASE C777.06C-RELATED"/>
    <property type="match status" value="1"/>
</dbReference>
<dbReference type="AlphaFoldDB" id="A0A8T0J238"/>
<dbReference type="CDD" id="cd16279">
    <property type="entry name" value="metallo-hydrolase-like_MBL-fold"/>
    <property type="match status" value="1"/>
</dbReference>
<sequence length="390" mass="43547">MIGSLWMIMDNGVLKDLGSESTSNGVPSALPAETLKPNELSIRQTQADEMASVGGSELIVLGSGSSTGVPSPLCLINPTDPPCHVCHKAMEGPHELNRNYRCNPSLLISYMHEDGQRRYIQIDAGKDFKEQVLRWFVPYKIPRLDALILTHEHADAMLGLDNVRGVQPFNVRNEIPPMPVFVTQHTMDSASAKFPYLASKKRREGEEVRRVAQFDWRIIEASLDYRFEAAGLTFTPLPVWHGEDYICLGFLFGEKTRIAYVSDVSRFPAETEQVISKEHGGQLDLLFVDTNGVGLPGGMTHLAAIAKYGAGQVDLLFLDSLYKETPHNTHLTFKESLAVIKKLQPKRAFLVGMTHEFEHELDTRILAEWSSREGIPVHLAYDGLRIPVEL</sequence>
<dbReference type="Pfam" id="PF12706">
    <property type="entry name" value="Lactamase_B_2"/>
    <property type="match status" value="1"/>
</dbReference>
<reference evidence="2" key="1">
    <citation type="submission" date="2020-06" db="EMBL/GenBank/DDBJ databases">
        <title>WGS assembly of Ceratodon purpureus strain R40.</title>
        <authorList>
            <person name="Carey S.B."/>
            <person name="Jenkins J."/>
            <person name="Shu S."/>
            <person name="Lovell J.T."/>
            <person name="Sreedasyam A."/>
            <person name="Maumus F."/>
            <person name="Tiley G.P."/>
            <person name="Fernandez-Pozo N."/>
            <person name="Barry K."/>
            <person name="Chen C."/>
            <person name="Wang M."/>
            <person name="Lipzen A."/>
            <person name="Daum C."/>
            <person name="Saski C.A."/>
            <person name="Payton A.C."/>
            <person name="Mcbreen J.C."/>
            <person name="Conrad R.E."/>
            <person name="Kollar L.M."/>
            <person name="Olsson S."/>
            <person name="Huttunen S."/>
            <person name="Landis J.B."/>
            <person name="Wickett N.J."/>
            <person name="Johnson M.G."/>
            <person name="Rensing S.A."/>
            <person name="Grimwood J."/>
            <person name="Schmutz J."/>
            <person name="Mcdaniel S.F."/>
        </authorList>
    </citation>
    <scope>NUCLEOTIDE SEQUENCE</scope>
    <source>
        <strain evidence="2">R40</strain>
    </source>
</reference>
<gene>
    <name evidence="2" type="ORF">KC19_1G061600</name>
</gene>
<accession>A0A8T0J238</accession>
<evidence type="ECO:0000313" key="3">
    <source>
        <dbReference type="Proteomes" id="UP000822688"/>
    </source>
</evidence>
<dbReference type="InterPro" id="IPR001279">
    <property type="entry name" value="Metallo-B-lactamas"/>
</dbReference>
<evidence type="ECO:0000259" key="1">
    <source>
        <dbReference type="Pfam" id="PF12706"/>
    </source>
</evidence>
<comment type="caution">
    <text evidence="2">The sequence shown here is derived from an EMBL/GenBank/DDBJ whole genome shotgun (WGS) entry which is preliminary data.</text>
</comment>
<proteinExistence type="predicted"/>
<name>A0A8T0J238_CERPU</name>
<dbReference type="SUPFAM" id="SSF56281">
    <property type="entry name" value="Metallo-hydrolase/oxidoreductase"/>
    <property type="match status" value="1"/>
</dbReference>
<organism evidence="2 3">
    <name type="scientific">Ceratodon purpureus</name>
    <name type="common">Fire moss</name>
    <name type="synonym">Dicranum purpureum</name>
    <dbReference type="NCBI Taxonomy" id="3225"/>
    <lineage>
        <taxon>Eukaryota</taxon>
        <taxon>Viridiplantae</taxon>
        <taxon>Streptophyta</taxon>
        <taxon>Embryophyta</taxon>
        <taxon>Bryophyta</taxon>
        <taxon>Bryophytina</taxon>
        <taxon>Bryopsida</taxon>
        <taxon>Dicranidae</taxon>
        <taxon>Pseudoditrichales</taxon>
        <taxon>Ditrichaceae</taxon>
        <taxon>Ceratodon</taxon>
    </lineage>
</organism>
<dbReference type="EMBL" id="CM026421">
    <property type="protein sequence ID" value="KAG0589984.1"/>
    <property type="molecule type" value="Genomic_DNA"/>
</dbReference>
<feature type="domain" description="Metallo-beta-lactamase" evidence="1">
    <location>
        <begin position="118"/>
        <end position="351"/>
    </location>
</feature>